<name>A0A3D4VEP6_9BACT</name>
<organism evidence="1 2">
    <name type="scientific">Gemmatimonas aurantiaca</name>
    <dbReference type="NCBI Taxonomy" id="173480"/>
    <lineage>
        <taxon>Bacteria</taxon>
        <taxon>Pseudomonadati</taxon>
        <taxon>Gemmatimonadota</taxon>
        <taxon>Gemmatimonadia</taxon>
        <taxon>Gemmatimonadales</taxon>
        <taxon>Gemmatimonadaceae</taxon>
        <taxon>Gemmatimonas</taxon>
    </lineage>
</organism>
<accession>A0A3D4VEP6</accession>
<comment type="caution">
    <text evidence="1">The sequence shown here is derived from an EMBL/GenBank/DDBJ whole genome shotgun (WGS) entry which is preliminary data.</text>
</comment>
<sequence length="239" mass="25803">MKLEIPSTMYRALFVTVALLSACRSPSPEASGPELLDAAHRALGITDTIKTILTVATVESPSGGFDARIASATDGRVHLTMGSSLVAGVDFGTGWSCDADGTAMPLDSVTRSVVRGHDLHMLVVSPRWMAAPVRDADRRWGADSVMSLRFTDELGAPLLMHLRITDSVPVGLDVVNHTGSGPREVRVVFDDWQEHGAVRFFRRATFEHGGNRFVYSYAKPDVNTLGDSSFRSACVSKGR</sequence>
<evidence type="ECO:0000313" key="2">
    <source>
        <dbReference type="Proteomes" id="UP000264071"/>
    </source>
</evidence>
<gene>
    <name evidence="1" type="ORF">DGD08_18480</name>
</gene>
<dbReference type="PROSITE" id="PS51257">
    <property type="entry name" value="PROKAR_LIPOPROTEIN"/>
    <property type="match status" value="1"/>
</dbReference>
<dbReference type="Proteomes" id="UP000264071">
    <property type="component" value="Unassembled WGS sequence"/>
</dbReference>
<protein>
    <recommendedName>
        <fullName evidence="3">Lipoprotein</fullName>
    </recommendedName>
</protein>
<dbReference type="AlphaFoldDB" id="A0A3D4VEP6"/>
<reference evidence="1 2" key="1">
    <citation type="journal article" date="2018" name="Nat. Biotechnol.">
        <title>A standardized bacterial taxonomy based on genome phylogeny substantially revises the tree of life.</title>
        <authorList>
            <person name="Parks D.H."/>
            <person name="Chuvochina M."/>
            <person name="Waite D.W."/>
            <person name="Rinke C."/>
            <person name="Skarshewski A."/>
            <person name="Chaumeil P.A."/>
            <person name="Hugenholtz P."/>
        </authorList>
    </citation>
    <scope>NUCLEOTIDE SEQUENCE [LARGE SCALE GENOMIC DNA]</scope>
    <source>
        <strain evidence="1">UBA8844</strain>
    </source>
</reference>
<evidence type="ECO:0000313" key="1">
    <source>
        <dbReference type="EMBL" id="HCT59192.1"/>
    </source>
</evidence>
<dbReference type="EMBL" id="DPIY01000012">
    <property type="protein sequence ID" value="HCT59192.1"/>
    <property type="molecule type" value="Genomic_DNA"/>
</dbReference>
<proteinExistence type="predicted"/>
<evidence type="ECO:0008006" key="3">
    <source>
        <dbReference type="Google" id="ProtNLM"/>
    </source>
</evidence>